<protein>
    <submittedName>
        <fullName evidence="1">Uncharacterized protein</fullName>
    </submittedName>
</protein>
<keyword evidence="4" id="KW-1185">Reference proteome</keyword>
<dbReference type="OrthoDB" id="9812921at2"/>
<dbReference type="AlphaFoldDB" id="A0A086A064"/>
<dbReference type="Proteomes" id="UP000198424">
    <property type="component" value="Unassembled WGS sequence"/>
</dbReference>
<dbReference type="eggNOG" id="ENOG503447H">
    <property type="taxonomic scope" value="Bacteria"/>
</dbReference>
<dbReference type="Proteomes" id="UP000028712">
    <property type="component" value="Unassembled WGS sequence"/>
</dbReference>
<dbReference type="EMBL" id="JPRM01000042">
    <property type="protein sequence ID" value="KFF10078.1"/>
    <property type="molecule type" value="Genomic_DNA"/>
</dbReference>
<dbReference type="EMBL" id="MUGY01000015">
    <property type="protein sequence ID" value="OXA93285.1"/>
    <property type="molecule type" value="Genomic_DNA"/>
</dbReference>
<accession>A0A086A064</accession>
<gene>
    <name evidence="2" type="ORF">B0A62_13645</name>
    <name evidence="1" type="ORF">IW20_21645</name>
</gene>
<reference evidence="1 3" key="1">
    <citation type="submission" date="2014-07" db="EMBL/GenBank/DDBJ databases">
        <title>Genome of Flavobacterium hydatis DSM 2063.</title>
        <authorList>
            <person name="Pipes S.E."/>
            <person name="Stropko S.J."/>
            <person name="Newman J.D."/>
        </authorList>
    </citation>
    <scope>NUCLEOTIDE SEQUENCE [LARGE SCALE GENOMIC DNA]</scope>
    <source>
        <strain evidence="1 3">DSM 2063</strain>
    </source>
</reference>
<evidence type="ECO:0000313" key="2">
    <source>
        <dbReference type="EMBL" id="OXA93285.1"/>
    </source>
</evidence>
<evidence type="ECO:0000313" key="4">
    <source>
        <dbReference type="Proteomes" id="UP000198424"/>
    </source>
</evidence>
<sequence>MKFTLLIFLLFCFGCETKKGNTTKDSKTKIKKFLIGDIDNDKIQDTAFVSLRDDEPIDLVSITFSKTIPGFNFESLGVHIQKVQDFNRDNSNEIMIFSRTHEGWWNEISIWSFYNKKWKEIAKTRAFISEDKDFENRIIKENDNYYLIGDDMWNEDDKGAFLKTRVKI</sequence>
<comment type="caution">
    <text evidence="1">The sequence shown here is derived from an EMBL/GenBank/DDBJ whole genome shotgun (WGS) entry which is preliminary data.</text>
</comment>
<reference evidence="2 4" key="2">
    <citation type="submission" date="2016-11" db="EMBL/GenBank/DDBJ databases">
        <title>Whole genomes of Flavobacteriaceae.</title>
        <authorList>
            <person name="Stine C."/>
            <person name="Li C."/>
            <person name="Tadesse D."/>
        </authorList>
    </citation>
    <scope>NUCLEOTIDE SEQUENCE [LARGE SCALE GENOMIC DNA]</scope>
    <source>
        <strain evidence="2 4">ATCC 29551</strain>
    </source>
</reference>
<name>A0A086A064_FLAHY</name>
<proteinExistence type="predicted"/>
<evidence type="ECO:0000313" key="3">
    <source>
        <dbReference type="Proteomes" id="UP000028712"/>
    </source>
</evidence>
<organism evidence="1 3">
    <name type="scientific">Flavobacterium hydatis</name>
    <name type="common">Cytophaga aquatilis</name>
    <dbReference type="NCBI Taxonomy" id="991"/>
    <lineage>
        <taxon>Bacteria</taxon>
        <taxon>Pseudomonadati</taxon>
        <taxon>Bacteroidota</taxon>
        <taxon>Flavobacteriia</taxon>
        <taxon>Flavobacteriales</taxon>
        <taxon>Flavobacteriaceae</taxon>
        <taxon>Flavobacterium</taxon>
    </lineage>
</organism>
<dbReference type="RefSeq" id="WP_035627150.1">
    <property type="nucleotide sequence ID" value="NZ_JBEWQG010000012.1"/>
</dbReference>
<evidence type="ECO:0000313" key="1">
    <source>
        <dbReference type="EMBL" id="KFF10078.1"/>
    </source>
</evidence>